<dbReference type="PANTHER" id="PTHR46586">
    <property type="entry name" value="ANKYRIN REPEAT-CONTAINING PROTEIN"/>
    <property type="match status" value="1"/>
</dbReference>
<dbReference type="InterPro" id="IPR002110">
    <property type="entry name" value="Ankyrin_rpt"/>
</dbReference>
<protein>
    <recommendedName>
        <fullName evidence="3">Ankyrin repeat protein</fullName>
    </recommendedName>
</protein>
<dbReference type="EMBL" id="JADGIZ020000002">
    <property type="protein sequence ID" value="KAL2919574.1"/>
    <property type="molecule type" value="Genomic_DNA"/>
</dbReference>
<keyword evidence="2" id="KW-1185">Reference proteome</keyword>
<evidence type="ECO:0000313" key="1">
    <source>
        <dbReference type="EMBL" id="KAL2919574.1"/>
    </source>
</evidence>
<evidence type="ECO:0008006" key="3">
    <source>
        <dbReference type="Google" id="ProtNLM"/>
    </source>
</evidence>
<dbReference type="InterPro" id="IPR052050">
    <property type="entry name" value="SecEffector_AnkRepeat"/>
</dbReference>
<reference evidence="1 2" key="1">
    <citation type="submission" date="2023-09" db="EMBL/GenBank/DDBJ databases">
        <title>Pangenome analysis of Batrachochytrium dendrobatidis and related Chytrids.</title>
        <authorList>
            <person name="Yacoub M.N."/>
            <person name="Stajich J.E."/>
            <person name="James T.Y."/>
        </authorList>
    </citation>
    <scope>NUCLEOTIDE SEQUENCE [LARGE SCALE GENOMIC DNA]</scope>
    <source>
        <strain evidence="1 2">JEL0888</strain>
    </source>
</reference>
<organism evidence="1 2">
    <name type="scientific">Polyrhizophydium stewartii</name>
    <dbReference type="NCBI Taxonomy" id="2732419"/>
    <lineage>
        <taxon>Eukaryota</taxon>
        <taxon>Fungi</taxon>
        <taxon>Fungi incertae sedis</taxon>
        <taxon>Chytridiomycota</taxon>
        <taxon>Chytridiomycota incertae sedis</taxon>
        <taxon>Chytridiomycetes</taxon>
        <taxon>Rhizophydiales</taxon>
        <taxon>Rhizophydiales incertae sedis</taxon>
        <taxon>Polyrhizophydium</taxon>
    </lineage>
</organism>
<dbReference type="Gene3D" id="1.25.40.20">
    <property type="entry name" value="Ankyrin repeat-containing domain"/>
    <property type="match status" value="1"/>
</dbReference>
<dbReference type="InterPro" id="IPR036770">
    <property type="entry name" value="Ankyrin_rpt-contain_sf"/>
</dbReference>
<accession>A0ABR4NJC1</accession>
<dbReference type="SUPFAM" id="SSF140860">
    <property type="entry name" value="Pseudo ankyrin repeat-like"/>
    <property type="match status" value="1"/>
</dbReference>
<sequence>MVLDWAGALTQLASGLLLRAELRSRPRELERVWRDALECDWPGDLATLPAVQRHGDCFLAIRTRAMFQRVERAHVAEQWTLQRVAIANRWLDLLHLNRPRDLAFAAAFQGAVWLLEVLVDVHRAVRPSSWLVVSAAHGGHLDAVKWFHARMRDEPWSTGVMDSAAGSGNLDLVVWLHENRPEGCTTTAMYNAAGAGHLHIVRWLAGNRAEGCSVEAVKWAAYNGHLDVLEFLGERFPAVLRQLPTMLPGLAATVQVLQWLHAHDPIRDPAQTLASQIHIGSQRGAQWLCATFGIAVSHEMLAKASAGRHAALAKWMLTQPGIGVDRAAVAAAVKACATDVLTAFIRHDPRALGMVAAAVVERGDMDLVEWLHVRHPACMQPRLLDAAVASGQPRVAEYLLTRVEGVKWDIQRARAANMAHKRRDIAEALDEHAVRRSPQPF</sequence>
<name>A0ABR4NJC1_9FUNG</name>
<evidence type="ECO:0000313" key="2">
    <source>
        <dbReference type="Proteomes" id="UP001527925"/>
    </source>
</evidence>
<proteinExistence type="predicted"/>
<gene>
    <name evidence="1" type="ORF">HK105_200486</name>
</gene>
<comment type="caution">
    <text evidence="1">The sequence shown here is derived from an EMBL/GenBank/DDBJ whole genome shotgun (WGS) entry which is preliminary data.</text>
</comment>
<dbReference type="Pfam" id="PF13637">
    <property type="entry name" value="Ank_4"/>
    <property type="match status" value="1"/>
</dbReference>
<dbReference type="PANTHER" id="PTHR46586:SF3">
    <property type="entry name" value="ANKYRIN REPEAT-CONTAINING PROTEIN"/>
    <property type="match status" value="1"/>
</dbReference>
<dbReference type="Proteomes" id="UP001527925">
    <property type="component" value="Unassembled WGS sequence"/>
</dbReference>